<name>A0A0D6L4G2_9BILA</name>
<keyword evidence="2" id="KW-0378">Hydrolase</keyword>
<keyword evidence="4" id="KW-1185">Reference proteome</keyword>
<gene>
    <name evidence="3" type="ORF">ANCCEY_15098</name>
</gene>
<evidence type="ECO:0000256" key="1">
    <source>
        <dbReference type="ARBA" id="ARBA00009283"/>
    </source>
</evidence>
<dbReference type="EMBL" id="KE127003">
    <property type="protein sequence ID" value="EPB65829.1"/>
    <property type="molecule type" value="Genomic_DNA"/>
</dbReference>
<dbReference type="Gene3D" id="3.30.420.150">
    <property type="entry name" value="Exopolyphosphatase. Domain 2"/>
    <property type="match status" value="1"/>
</dbReference>
<dbReference type="GO" id="GO:0016787">
    <property type="term" value="F:hydrolase activity"/>
    <property type="evidence" value="ECO:0007669"/>
    <property type="project" value="UniProtKB-KW"/>
</dbReference>
<evidence type="ECO:0000313" key="3">
    <source>
        <dbReference type="EMBL" id="EPB65829.1"/>
    </source>
</evidence>
<comment type="similarity">
    <text evidence="1">Belongs to the GDA1/CD39 NTPase family.</text>
</comment>
<sequence length="79" mass="9020">MVYLFSYYYDRGLNAGLVKENDGGAIKLVDYKLAAEKACTRTAKQIQDPHWMAWQCHDLTYIYSLLSDGYGFGDAQPLF</sequence>
<dbReference type="InterPro" id="IPR000407">
    <property type="entry name" value="GDA1_CD39_NTPase"/>
</dbReference>
<organism evidence="3 4">
    <name type="scientific">Ancylostoma ceylanicum</name>
    <dbReference type="NCBI Taxonomy" id="53326"/>
    <lineage>
        <taxon>Eukaryota</taxon>
        <taxon>Metazoa</taxon>
        <taxon>Ecdysozoa</taxon>
        <taxon>Nematoda</taxon>
        <taxon>Chromadorea</taxon>
        <taxon>Rhabditida</taxon>
        <taxon>Rhabditina</taxon>
        <taxon>Rhabditomorpha</taxon>
        <taxon>Strongyloidea</taxon>
        <taxon>Ancylostomatidae</taxon>
        <taxon>Ancylostomatinae</taxon>
        <taxon>Ancylostoma</taxon>
    </lineage>
</organism>
<dbReference type="AlphaFoldDB" id="A0A0D6L4G2"/>
<dbReference type="Proteomes" id="UP000054495">
    <property type="component" value="Unassembled WGS sequence"/>
</dbReference>
<dbReference type="PANTHER" id="PTHR11782:SF127">
    <property type="entry name" value="NTPASE, ISOFORM F"/>
    <property type="match status" value="1"/>
</dbReference>
<dbReference type="PANTHER" id="PTHR11782">
    <property type="entry name" value="ADENOSINE/GUANOSINE DIPHOSPHATASE"/>
    <property type="match status" value="1"/>
</dbReference>
<evidence type="ECO:0000313" key="4">
    <source>
        <dbReference type="Proteomes" id="UP000054495"/>
    </source>
</evidence>
<feature type="non-terminal residue" evidence="3">
    <location>
        <position position="79"/>
    </location>
</feature>
<proteinExistence type="inferred from homology"/>
<evidence type="ECO:0000256" key="2">
    <source>
        <dbReference type="ARBA" id="ARBA00022801"/>
    </source>
</evidence>
<protein>
    <submittedName>
        <fullName evidence="3">Uncharacterized protein</fullName>
    </submittedName>
</protein>
<accession>A0A0D6L4G2</accession>
<reference evidence="3 4" key="1">
    <citation type="submission" date="2013-05" db="EMBL/GenBank/DDBJ databases">
        <title>Draft genome of the parasitic nematode Anyclostoma ceylanicum.</title>
        <authorList>
            <person name="Mitreva M."/>
        </authorList>
    </citation>
    <scope>NUCLEOTIDE SEQUENCE [LARGE SCALE GENOMIC DNA]</scope>
</reference>